<evidence type="ECO:0000256" key="7">
    <source>
        <dbReference type="PROSITE-ProRule" id="PRU01373"/>
    </source>
</evidence>
<evidence type="ECO:0000313" key="10">
    <source>
        <dbReference type="EMBL" id="NGN83652.1"/>
    </source>
</evidence>
<dbReference type="RefSeq" id="WP_165181801.1">
    <property type="nucleotide sequence ID" value="NZ_JAAKZI010000013.1"/>
</dbReference>
<dbReference type="PROSITE" id="PS52029">
    <property type="entry name" value="LD_TPASE"/>
    <property type="match status" value="1"/>
</dbReference>
<evidence type="ECO:0000256" key="3">
    <source>
        <dbReference type="ARBA" id="ARBA00022960"/>
    </source>
</evidence>
<reference evidence="10 11" key="1">
    <citation type="submission" date="2020-02" db="EMBL/GenBank/DDBJ databases">
        <title>Genome sequence of the type strain DSM 27180 of Arthrobacter silviterrae.</title>
        <authorList>
            <person name="Gao J."/>
            <person name="Sun J."/>
        </authorList>
    </citation>
    <scope>NUCLEOTIDE SEQUENCE [LARGE SCALE GENOMIC DNA]</scope>
    <source>
        <strain evidence="10 11">DSM 27180</strain>
    </source>
</reference>
<feature type="active site" description="Nucleophile" evidence="7">
    <location>
        <position position="368"/>
    </location>
</feature>
<dbReference type="InterPro" id="IPR050979">
    <property type="entry name" value="LD-transpeptidase"/>
</dbReference>
<keyword evidence="5" id="KW-0012">Acyltransferase</keyword>
<keyword evidence="11" id="KW-1185">Reference proteome</keyword>
<evidence type="ECO:0000256" key="2">
    <source>
        <dbReference type="ARBA" id="ARBA00022679"/>
    </source>
</evidence>
<evidence type="ECO:0000259" key="9">
    <source>
        <dbReference type="PROSITE" id="PS52029"/>
    </source>
</evidence>
<evidence type="ECO:0000256" key="6">
    <source>
        <dbReference type="ARBA" id="ARBA00023316"/>
    </source>
</evidence>
<dbReference type="Gene3D" id="2.40.440.10">
    <property type="entry name" value="L,D-transpeptidase catalytic domain-like"/>
    <property type="match status" value="1"/>
</dbReference>
<feature type="domain" description="L,D-TPase catalytic" evidence="9">
    <location>
        <begin position="264"/>
        <end position="392"/>
    </location>
</feature>
<dbReference type="CDD" id="cd13432">
    <property type="entry name" value="LDT_IgD_like_2"/>
    <property type="match status" value="1"/>
</dbReference>
<sequence>MPSLDQPKKPRRALKVTLVAVIALAIAGGGVGAATAKDWMPTAAAKNQPTQQQATATASATPTPTALPVSLAVSPKTGATFYNPAEPVSATAQNGTVYSAILKETDTGATTDGELSAGDTKWTSTAPLNFNTNYTFDVTTKDADGKMNTTVSTFTTVPPSNEADLVMFPQGGSQVGVAQPIQFTFSEPVTNKEAVEKAISITASSGQKGAFRWYSDTLLRYRAADFWAANSTIKVDMKLFGVDFGNGQIGNFNKTNVVQIGNKVEMVADAVNHQASIYINGALVKQYPVTMGDERFPSASGYLVILADKQRYATFVASTIGLKPGDPADYGKVDVQYATRLTPSGEFIHQATDNALSYLGTGNISHGCIGMSHEGAGWVFNNMTTGDLVKVVGSPNETIAPTDGFGDWNIPFAQYAHR</sequence>
<organism evidence="10 11">
    <name type="scientific">Arthrobacter silviterrae</name>
    <dbReference type="NCBI Taxonomy" id="2026658"/>
    <lineage>
        <taxon>Bacteria</taxon>
        <taxon>Bacillati</taxon>
        <taxon>Actinomycetota</taxon>
        <taxon>Actinomycetes</taxon>
        <taxon>Micrococcales</taxon>
        <taxon>Micrococcaceae</taxon>
        <taxon>Arthrobacter</taxon>
    </lineage>
</organism>
<keyword evidence="4 7" id="KW-0573">Peptidoglycan synthesis</keyword>
<dbReference type="Pfam" id="PF17964">
    <property type="entry name" value="Big_10"/>
    <property type="match status" value="1"/>
</dbReference>
<comment type="caution">
    <text evidence="10">The sequence shown here is derived from an EMBL/GenBank/DDBJ whole genome shotgun (WGS) entry which is preliminary data.</text>
</comment>
<feature type="active site" description="Proton donor/acceptor" evidence="7">
    <location>
        <position position="349"/>
    </location>
</feature>
<evidence type="ECO:0000256" key="8">
    <source>
        <dbReference type="SAM" id="MobiDB-lite"/>
    </source>
</evidence>
<dbReference type="EMBL" id="JAAKZI010000013">
    <property type="protein sequence ID" value="NGN83652.1"/>
    <property type="molecule type" value="Genomic_DNA"/>
</dbReference>
<dbReference type="Gene3D" id="2.60.40.3780">
    <property type="match status" value="1"/>
</dbReference>
<feature type="region of interest" description="Disordered" evidence="8">
    <location>
        <begin position="44"/>
        <end position="65"/>
    </location>
</feature>
<dbReference type="SUPFAM" id="SSF141523">
    <property type="entry name" value="L,D-transpeptidase catalytic domain-like"/>
    <property type="match status" value="1"/>
</dbReference>
<evidence type="ECO:0000256" key="5">
    <source>
        <dbReference type="ARBA" id="ARBA00023315"/>
    </source>
</evidence>
<evidence type="ECO:0000256" key="1">
    <source>
        <dbReference type="ARBA" id="ARBA00004752"/>
    </source>
</evidence>
<keyword evidence="6 7" id="KW-0961">Cell wall biogenesis/degradation</keyword>
<keyword evidence="3 7" id="KW-0133">Cell shape</keyword>
<protein>
    <submittedName>
        <fullName evidence="10">L,D-transpeptidase</fullName>
    </submittedName>
</protein>
<evidence type="ECO:0000313" key="11">
    <source>
        <dbReference type="Proteomes" id="UP000479226"/>
    </source>
</evidence>
<name>A0ABX0D9S6_9MICC</name>
<proteinExistence type="predicted"/>
<dbReference type="Pfam" id="PF03734">
    <property type="entry name" value="YkuD"/>
    <property type="match status" value="1"/>
</dbReference>
<keyword evidence="2" id="KW-0808">Transferase</keyword>
<dbReference type="PANTHER" id="PTHR30582:SF2">
    <property type="entry name" value="L,D-TRANSPEPTIDASE YCIB-RELATED"/>
    <property type="match status" value="1"/>
</dbReference>
<dbReference type="CDD" id="cd16913">
    <property type="entry name" value="YkuD_like"/>
    <property type="match status" value="1"/>
</dbReference>
<gene>
    <name evidence="10" type="ORF">G6N77_09310</name>
</gene>
<dbReference type="Proteomes" id="UP000479226">
    <property type="component" value="Unassembled WGS sequence"/>
</dbReference>
<dbReference type="InterPro" id="IPR005490">
    <property type="entry name" value="LD_TPept_cat_dom"/>
</dbReference>
<dbReference type="PANTHER" id="PTHR30582">
    <property type="entry name" value="L,D-TRANSPEPTIDASE"/>
    <property type="match status" value="1"/>
</dbReference>
<dbReference type="InterPro" id="IPR041280">
    <property type="entry name" value="Big_10"/>
</dbReference>
<dbReference type="Gene3D" id="2.60.40.3710">
    <property type="match status" value="1"/>
</dbReference>
<comment type="pathway">
    <text evidence="1 7">Cell wall biogenesis; peptidoglycan biosynthesis.</text>
</comment>
<accession>A0ABX0D9S6</accession>
<dbReference type="InterPro" id="IPR038063">
    <property type="entry name" value="Transpep_catalytic_dom"/>
</dbReference>
<evidence type="ECO:0000256" key="4">
    <source>
        <dbReference type="ARBA" id="ARBA00022984"/>
    </source>
</evidence>